<keyword evidence="16" id="KW-1185">Reference proteome</keyword>
<reference evidence="15 16" key="1">
    <citation type="journal article" date="2018" name="Nat. Ecol. Evol.">
        <title>Genomic signatures of mitonuclear coevolution across populations of Tigriopus californicus.</title>
        <authorList>
            <person name="Barreto F.S."/>
            <person name="Watson E.T."/>
            <person name="Lima T.G."/>
            <person name="Willett C.S."/>
            <person name="Edmands S."/>
            <person name="Li W."/>
            <person name="Burton R.S."/>
        </authorList>
    </citation>
    <scope>NUCLEOTIDE SEQUENCE [LARGE SCALE GENOMIC DNA]</scope>
    <source>
        <strain evidence="15 16">San Diego</strain>
    </source>
</reference>
<feature type="site" description="Transition state stabilizer" evidence="10">
    <location>
        <position position="405"/>
    </location>
</feature>
<dbReference type="PRINTS" id="PR00756">
    <property type="entry name" value="ALADIPTASE"/>
</dbReference>
<accession>A0A553PGX4</accession>
<evidence type="ECO:0000259" key="12">
    <source>
        <dbReference type="Pfam" id="PF01433"/>
    </source>
</evidence>
<dbReference type="EMBL" id="VCGU01000004">
    <property type="protein sequence ID" value="TRY76931.1"/>
    <property type="molecule type" value="Genomic_DNA"/>
</dbReference>
<evidence type="ECO:0000256" key="3">
    <source>
        <dbReference type="ARBA" id="ARBA00022670"/>
    </source>
</evidence>
<evidence type="ECO:0000256" key="5">
    <source>
        <dbReference type="ARBA" id="ARBA00022801"/>
    </source>
</evidence>
<evidence type="ECO:0000313" key="15">
    <source>
        <dbReference type="EMBL" id="TRY76931.1"/>
    </source>
</evidence>
<evidence type="ECO:0000259" key="14">
    <source>
        <dbReference type="Pfam" id="PF17900"/>
    </source>
</evidence>
<keyword evidence="5 11" id="KW-0378">Hydrolase</keyword>
<dbReference type="EC" id="3.4.11.-" evidence="11"/>
<dbReference type="InterPro" id="IPR024571">
    <property type="entry name" value="ERAP1-like_C_dom"/>
</dbReference>
<evidence type="ECO:0000256" key="11">
    <source>
        <dbReference type="RuleBase" id="RU364040"/>
    </source>
</evidence>
<comment type="caution">
    <text evidence="15">The sequence shown here is derived from an EMBL/GenBank/DDBJ whole genome shotgun (WGS) entry which is preliminary data.</text>
</comment>
<keyword evidence="4 9" id="KW-0479">Metal-binding</keyword>
<dbReference type="SUPFAM" id="SSF55486">
    <property type="entry name" value="Metalloproteases ('zincins'), catalytic domain"/>
    <property type="match status" value="1"/>
</dbReference>
<dbReference type="InterPro" id="IPR045357">
    <property type="entry name" value="Aminopeptidase_N-like_N"/>
</dbReference>
<dbReference type="Pfam" id="PF11838">
    <property type="entry name" value="ERAP1_C"/>
    <property type="match status" value="1"/>
</dbReference>
<dbReference type="GO" id="GO:0008270">
    <property type="term" value="F:zinc ion binding"/>
    <property type="evidence" value="ECO:0007669"/>
    <property type="project" value="UniProtKB-UniRule"/>
</dbReference>
<evidence type="ECO:0000259" key="13">
    <source>
        <dbReference type="Pfam" id="PF11838"/>
    </source>
</evidence>
<comment type="similarity">
    <text evidence="2 11">Belongs to the peptidase M1 family.</text>
</comment>
<evidence type="ECO:0000256" key="7">
    <source>
        <dbReference type="ARBA" id="ARBA00023049"/>
    </source>
</evidence>
<dbReference type="Gene3D" id="1.25.50.20">
    <property type="match status" value="1"/>
</dbReference>
<feature type="binding site" evidence="9">
    <location>
        <position position="323"/>
    </location>
    <ligand>
        <name>Zn(2+)</name>
        <dbReference type="ChEBI" id="CHEBI:29105"/>
        <note>catalytic</note>
    </ligand>
</feature>
<gene>
    <name evidence="15" type="ORF">TCAL_10622</name>
</gene>
<dbReference type="Gene3D" id="2.60.40.1730">
    <property type="entry name" value="tricorn interacting facor f3 domain"/>
    <property type="match status" value="1"/>
</dbReference>
<dbReference type="Pfam" id="PF01433">
    <property type="entry name" value="Peptidase_M1"/>
    <property type="match status" value="1"/>
</dbReference>
<evidence type="ECO:0000256" key="8">
    <source>
        <dbReference type="PIRSR" id="PIRSR634016-1"/>
    </source>
</evidence>
<feature type="active site" description="Proton acceptor" evidence="8">
    <location>
        <position position="320"/>
    </location>
</feature>
<organism evidence="15 16">
    <name type="scientific">Tigriopus californicus</name>
    <name type="common">Marine copepod</name>
    <dbReference type="NCBI Taxonomy" id="6832"/>
    <lineage>
        <taxon>Eukaryota</taxon>
        <taxon>Metazoa</taxon>
        <taxon>Ecdysozoa</taxon>
        <taxon>Arthropoda</taxon>
        <taxon>Crustacea</taxon>
        <taxon>Multicrustacea</taxon>
        <taxon>Hexanauplia</taxon>
        <taxon>Copepoda</taxon>
        <taxon>Harpacticoida</taxon>
        <taxon>Harpacticidae</taxon>
        <taxon>Tigriopus</taxon>
    </lineage>
</organism>
<dbReference type="PANTHER" id="PTHR11533:SF294">
    <property type="entry name" value="THYROTROPIN-RELEASING HORMONE-DEGRADING ECTOENZYME"/>
    <property type="match status" value="1"/>
</dbReference>
<evidence type="ECO:0000256" key="2">
    <source>
        <dbReference type="ARBA" id="ARBA00010136"/>
    </source>
</evidence>
<dbReference type="InterPro" id="IPR014782">
    <property type="entry name" value="Peptidase_M1_dom"/>
</dbReference>
<dbReference type="GO" id="GO:0006508">
    <property type="term" value="P:proteolysis"/>
    <property type="evidence" value="ECO:0007669"/>
    <property type="project" value="UniProtKB-KW"/>
</dbReference>
<dbReference type="GO" id="GO:0005886">
    <property type="term" value="C:plasma membrane"/>
    <property type="evidence" value="ECO:0007669"/>
    <property type="project" value="UniProtKB-SubCell"/>
</dbReference>
<protein>
    <recommendedName>
        <fullName evidence="11">Aminopeptidase</fullName>
        <ecNumber evidence="11">3.4.11.-</ecNumber>
    </recommendedName>
</protein>
<proteinExistence type="inferred from homology"/>
<sequence length="823" mass="93762">TPFGHFRLDPDIRPLSYELKVIPRLEESIFYGTFGIVLRSTKSISAITLHSVQLSLSKRDLKLHWQPNEMIELEITDLVWDTQEQTMTISFDGSLAGDLSNETLILSGNYTGILTNDGYGFYQDSFQRAMDGTVSKMAVTQLEPHFARRMFPAFDEPSFKAQFQISVAAPPEWLVQGNVAIRASGQRVHEFPGLVWTEFQTTEVMAPYTVALSVSELDCQNCSNDIQDTPIVRVCARHEQLSLGRGEYACSIPDKALIRLVEEFAIDPLLEKIDLIAPPSKGGAMENWGLNTFGENLLLIDPLSSSDKDRRLALQVVSHELTHQWFGNLITLGFWDEVWLNEGFTSYYSYVGMDAIEPESDHLHFIQTNEVHGAMEYDAWSNGHALKTEITRIDQYEALFDSLSYQKGAAIVRMMIHWISAPTFQRAIHQFLSDTLFGASSSMALTVLDEGGSRSFVMRCAKLTFQVNDLSDNDILLFNPNQTGYYRVNYELENWNKIQLVLMDRPDQISAPTRVQLLNDAFSLAHFEHLDFEVPLHLARYIATDHHHLPWSVLTKELQKVGSYLKLTEVYEKFLQFVSELTRSKYLEIGLADNQEDFTHRFLRKDIIQLSSLCNLEELRIDLEPLMSRWMASLTPDEVDSNPFNQNSRYEIYCALVGQDSVDFWGFLYQRYITAIGNPERESGDILAALGCSNSEAQLEWFLDQLLIANNSITQRFDAYKVLHSVGNNPKGREIVWTWMDLNWNFLKEGTLGPVDLLVSVAAQALGYSSFQLSDQLILDQFLLDHGSDILIASGSIRKAKLQIQSNALWHQTHYDQFEAFFS</sequence>
<dbReference type="PANTHER" id="PTHR11533">
    <property type="entry name" value="PROTEASE M1 ZINC METALLOPROTEASE"/>
    <property type="match status" value="1"/>
</dbReference>
<keyword evidence="7 11" id="KW-0482">Metalloprotease</keyword>
<keyword evidence="3 11" id="KW-0645">Protease</keyword>
<feature type="non-terminal residue" evidence="15">
    <location>
        <position position="1"/>
    </location>
</feature>
<dbReference type="Gene3D" id="1.10.390.10">
    <property type="entry name" value="Neutral Protease Domain 2"/>
    <property type="match status" value="1"/>
</dbReference>
<evidence type="ECO:0000256" key="1">
    <source>
        <dbReference type="ARBA" id="ARBA00004609"/>
    </source>
</evidence>
<dbReference type="CDD" id="cd09601">
    <property type="entry name" value="M1_APN-Q_like"/>
    <property type="match status" value="1"/>
</dbReference>
<feature type="domain" description="Peptidase M1 membrane alanine aminopeptidase" evidence="12">
    <location>
        <begin position="253"/>
        <end position="441"/>
    </location>
</feature>
<feature type="binding site" evidence="9">
    <location>
        <position position="319"/>
    </location>
    <ligand>
        <name>Zn(2+)</name>
        <dbReference type="ChEBI" id="CHEBI:29105"/>
        <note>catalytic</note>
    </ligand>
</feature>
<dbReference type="GO" id="GO:0070006">
    <property type="term" value="F:metalloaminopeptidase activity"/>
    <property type="evidence" value="ECO:0007669"/>
    <property type="project" value="TreeGrafter"/>
</dbReference>
<dbReference type="InterPro" id="IPR042097">
    <property type="entry name" value="Aminopeptidase_N-like_N_sf"/>
</dbReference>
<dbReference type="STRING" id="6832.A0A553PGX4"/>
<dbReference type="InterPro" id="IPR050344">
    <property type="entry name" value="Peptidase_M1_aminopeptidases"/>
</dbReference>
<dbReference type="SUPFAM" id="SSF63737">
    <property type="entry name" value="Leukotriene A4 hydrolase N-terminal domain"/>
    <property type="match status" value="1"/>
</dbReference>
<dbReference type="GO" id="GO:0043171">
    <property type="term" value="P:peptide catabolic process"/>
    <property type="evidence" value="ECO:0007669"/>
    <property type="project" value="TreeGrafter"/>
</dbReference>
<dbReference type="Pfam" id="PF17900">
    <property type="entry name" value="Peptidase_M1_N"/>
    <property type="match status" value="1"/>
</dbReference>
<feature type="binding site" evidence="9">
    <location>
        <position position="342"/>
    </location>
    <ligand>
        <name>Zn(2+)</name>
        <dbReference type="ChEBI" id="CHEBI:29105"/>
        <note>catalytic</note>
    </ligand>
</feature>
<keyword evidence="11" id="KW-0031">Aminopeptidase</keyword>
<feature type="domain" description="ERAP1-like C-terminal" evidence="13">
    <location>
        <begin position="476"/>
        <end position="767"/>
    </location>
</feature>
<dbReference type="GO" id="GO:0042277">
    <property type="term" value="F:peptide binding"/>
    <property type="evidence" value="ECO:0007669"/>
    <property type="project" value="TreeGrafter"/>
</dbReference>
<evidence type="ECO:0000256" key="10">
    <source>
        <dbReference type="PIRSR" id="PIRSR634016-4"/>
    </source>
</evidence>
<dbReference type="InterPro" id="IPR001930">
    <property type="entry name" value="Peptidase_M1"/>
</dbReference>
<evidence type="ECO:0000256" key="9">
    <source>
        <dbReference type="PIRSR" id="PIRSR634016-3"/>
    </source>
</evidence>
<feature type="domain" description="Aminopeptidase N-like N-terminal" evidence="14">
    <location>
        <begin position="14"/>
        <end position="208"/>
    </location>
</feature>
<dbReference type="AlphaFoldDB" id="A0A553PGX4"/>
<name>A0A553PGX4_TIGCA</name>
<dbReference type="GO" id="GO:0005737">
    <property type="term" value="C:cytoplasm"/>
    <property type="evidence" value="ECO:0007669"/>
    <property type="project" value="TreeGrafter"/>
</dbReference>
<comment type="subcellular location">
    <subcellularLocation>
        <location evidence="1">Cell membrane</location>
        <topology evidence="1">Lipid-anchor</topology>
        <topology evidence="1">GPI-anchor</topology>
    </subcellularLocation>
</comment>
<dbReference type="InterPro" id="IPR034016">
    <property type="entry name" value="M1_APN-typ"/>
</dbReference>
<evidence type="ECO:0000256" key="4">
    <source>
        <dbReference type="ARBA" id="ARBA00022723"/>
    </source>
</evidence>
<evidence type="ECO:0000313" key="16">
    <source>
        <dbReference type="Proteomes" id="UP000318571"/>
    </source>
</evidence>
<evidence type="ECO:0000256" key="6">
    <source>
        <dbReference type="ARBA" id="ARBA00022833"/>
    </source>
</evidence>
<dbReference type="InterPro" id="IPR027268">
    <property type="entry name" value="Peptidase_M4/M1_CTD_sf"/>
</dbReference>
<keyword evidence="6 9" id="KW-0862">Zinc</keyword>
<dbReference type="Gene3D" id="2.60.40.1910">
    <property type="match status" value="1"/>
</dbReference>
<dbReference type="Proteomes" id="UP000318571">
    <property type="component" value="Chromosome 5"/>
</dbReference>
<dbReference type="GO" id="GO:0005615">
    <property type="term" value="C:extracellular space"/>
    <property type="evidence" value="ECO:0007669"/>
    <property type="project" value="TreeGrafter"/>
</dbReference>
<comment type="cofactor">
    <cofactor evidence="9 11">
        <name>Zn(2+)</name>
        <dbReference type="ChEBI" id="CHEBI:29105"/>
    </cofactor>
    <text evidence="9 11">Binds 1 zinc ion per subunit.</text>
</comment>